<sequence>MVSVRNSTRRWSASAAAVKQGQAAPVSSLESPPDGVWRGLQDWRAGAVGAGANRAWVWGRRDAVPLDADPKHLGPENEGNVPPGAWASPSSTDSIPLPDTLAACADLILRTPDPATKAALSHRAYAKFAGAADGLAVGTATPPASPARPAKPELVHPKLVPSPKTCSLGFSAAMMHNIAHIELNAIDLAWDTVARFSSMRLSERFRESDGESSDSFKGLPDRFFLDFAKVADDESRHLGWCLQRLQEMGVAYGDIPAHNVLWEGAQSTSNSLPARLAVVPCMQEARGLDAGPRLVSKLRGRGDNRSADIIERISAEELAHVAVGVAWFRHVCLALSVDPKEAFSAEIRTHAPESLRGPFNHAARVDAGLEPDWYAVRGDDGSWRMGREFPEQGEGGVTTGEDVSGDDGLSNELVRRLRDMLAMEGVTDLSQPESA</sequence>
<feature type="region of interest" description="Disordered" evidence="1">
    <location>
        <begin position="1"/>
        <end position="34"/>
    </location>
</feature>
<dbReference type="InterPro" id="IPR007402">
    <property type="entry name" value="DUF455"/>
</dbReference>
<dbReference type="PANTHER" id="PTHR42782">
    <property type="entry name" value="SI:CH73-314G15.3"/>
    <property type="match status" value="1"/>
</dbReference>
<feature type="region of interest" description="Disordered" evidence="1">
    <location>
        <begin position="386"/>
        <end position="409"/>
    </location>
</feature>
<protein>
    <recommendedName>
        <fullName evidence="3">DUF455 family protein</fullName>
    </recommendedName>
</protein>
<dbReference type="AlphaFoldDB" id="A0A7S0D137"/>
<dbReference type="CDD" id="cd00657">
    <property type="entry name" value="Ferritin_like"/>
    <property type="match status" value="1"/>
</dbReference>
<evidence type="ECO:0000313" key="2">
    <source>
        <dbReference type="EMBL" id="CAD8438106.1"/>
    </source>
</evidence>
<dbReference type="Pfam" id="PF04305">
    <property type="entry name" value="DUF455"/>
    <property type="match status" value="1"/>
</dbReference>
<accession>A0A7S0D137</accession>
<gene>
    <name evidence="2" type="ORF">MSP1401_LOCUS5046</name>
</gene>
<organism evidence="2">
    <name type="scientific">Micromonas pusilla</name>
    <name type="common">Picoplanktonic green alga</name>
    <name type="synonym">Chromulina pusilla</name>
    <dbReference type="NCBI Taxonomy" id="38833"/>
    <lineage>
        <taxon>Eukaryota</taxon>
        <taxon>Viridiplantae</taxon>
        <taxon>Chlorophyta</taxon>
        <taxon>Mamiellophyceae</taxon>
        <taxon>Mamiellales</taxon>
        <taxon>Mamiellaceae</taxon>
        <taxon>Micromonas</taxon>
    </lineage>
</organism>
<dbReference type="PANTHER" id="PTHR42782:SF4">
    <property type="entry name" value="DUF455 DOMAIN-CONTAINING PROTEIN"/>
    <property type="match status" value="1"/>
</dbReference>
<dbReference type="InterPro" id="IPR009078">
    <property type="entry name" value="Ferritin-like_SF"/>
</dbReference>
<reference evidence="2" key="1">
    <citation type="submission" date="2021-01" db="EMBL/GenBank/DDBJ databases">
        <authorList>
            <person name="Corre E."/>
            <person name="Pelletier E."/>
            <person name="Niang G."/>
            <person name="Scheremetjew M."/>
            <person name="Finn R."/>
            <person name="Kale V."/>
            <person name="Holt S."/>
            <person name="Cochrane G."/>
            <person name="Meng A."/>
            <person name="Brown T."/>
            <person name="Cohen L."/>
        </authorList>
    </citation>
    <scope>NUCLEOTIDE SEQUENCE</scope>
    <source>
        <strain evidence="2">CCAC1681</strain>
    </source>
</reference>
<feature type="region of interest" description="Disordered" evidence="1">
    <location>
        <begin position="68"/>
        <end position="92"/>
    </location>
</feature>
<evidence type="ECO:0000256" key="1">
    <source>
        <dbReference type="SAM" id="MobiDB-lite"/>
    </source>
</evidence>
<feature type="compositionally biased region" description="Low complexity" evidence="1">
    <location>
        <begin position="12"/>
        <end position="24"/>
    </location>
</feature>
<dbReference type="EMBL" id="HBEN01006189">
    <property type="protein sequence ID" value="CAD8438106.1"/>
    <property type="molecule type" value="Transcribed_RNA"/>
</dbReference>
<proteinExistence type="predicted"/>
<feature type="compositionally biased region" description="Polar residues" evidence="1">
    <location>
        <begin position="1"/>
        <end position="11"/>
    </location>
</feature>
<name>A0A7S0D137_MICPS</name>
<evidence type="ECO:0008006" key="3">
    <source>
        <dbReference type="Google" id="ProtNLM"/>
    </source>
</evidence>
<dbReference type="SUPFAM" id="SSF47240">
    <property type="entry name" value="Ferritin-like"/>
    <property type="match status" value="1"/>
</dbReference>